<protein>
    <submittedName>
        <fullName evidence="13">Cation:proton antiporter</fullName>
    </submittedName>
</protein>
<dbReference type="Pfam" id="PF02254">
    <property type="entry name" value="TrkA_N"/>
    <property type="match status" value="1"/>
</dbReference>
<evidence type="ECO:0000313" key="14">
    <source>
        <dbReference type="Proteomes" id="UP001163714"/>
    </source>
</evidence>
<evidence type="ECO:0000256" key="6">
    <source>
        <dbReference type="ARBA" id="ARBA00022958"/>
    </source>
</evidence>
<feature type="transmembrane region" description="Helical" evidence="10">
    <location>
        <begin position="89"/>
        <end position="113"/>
    </location>
</feature>
<keyword evidence="9 10" id="KW-0472">Membrane</keyword>
<keyword evidence="14" id="KW-1185">Reference proteome</keyword>
<evidence type="ECO:0000256" key="4">
    <source>
        <dbReference type="ARBA" id="ARBA00022538"/>
    </source>
</evidence>
<comment type="caution">
    <text evidence="13">The sequence shown here is derived from an EMBL/GenBank/DDBJ whole genome shotgun (WGS) entry which is preliminary data.</text>
</comment>
<comment type="subcellular location">
    <subcellularLocation>
        <location evidence="1">Membrane</location>
        <topology evidence="1">Multi-pass membrane protein</topology>
    </subcellularLocation>
</comment>
<evidence type="ECO:0000256" key="7">
    <source>
        <dbReference type="ARBA" id="ARBA00022989"/>
    </source>
</evidence>
<dbReference type="SUPFAM" id="SSF51735">
    <property type="entry name" value="NAD(P)-binding Rossmann-fold domains"/>
    <property type="match status" value="1"/>
</dbReference>
<feature type="domain" description="RCK N-terminal" evidence="12">
    <location>
        <begin position="404"/>
        <end position="514"/>
    </location>
</feature>
<dbReference type="PANTHER" id="PTHR46157:SF4">
    <property type="entry name" value="K(+) EFFLUX ANTIPORTER 3, CHLOROPLASTIC"/>
    <property type="match status" value="1"/>
</dbReference>
<evidence type="ECO:0000313" key="13">
    <source>
        <dbReference type="EMBL" id="MCW3172928.1"/>
    </source>
</evidence>
<keyword evidence="6" id="KW-0630">Potassium</keyword>
<evidence type="ECO:0000256" key="9">
    <source>
        <dbReference type="ARBA" id="ARBA00023136"/>
    </source>
</evidence>
<evidence type="ECO:0000256" key="10">
    <source>
        <dbReference type="SAM" id="Phobius"/>
    </source>
</evidence>
<feature type="transmembrane region" description="Helical" evidence="10">
    <location>
        <begin position="221"/>
        <end position="239"/>
    </location>
</feature>
<accession>A0ABT3IAM7</accession>
<dbReference type="PANTHER" id="PTHR46157">
    <property type="entry name" value="K(+) EFFLUX ANTIPORTER 3, CHLOROPLASTIC"/>
    <property type="match status" value="1"/>
</dbReference>
<dbReference type="InterPro" id="IPR003148">
    <property type="entry name" value="RCK_N"/>
</dbReference>
<dbReference type="Gene3D" id="1.20.1530.20">
    <property type="match status" value="1"/>
</dbReference>
<organism evidence="13 14">
    <name type="scientific">Shewanella subflava</name>
    <dbReference type="NCBI Taxonomy" id="2986476"/>
    <lineage>
        <taxon>Bacteria</taxon>
        <taxon>Pseudomonadati</taxon>
        <taxon>Pseudomonadota</taxon>
        <taxon>Gammaproteobacteria</taxon>
        <taxon>Alteromonadales</taxon>
        <taxon>Shewanellaceae</taxon>
        <taxon>Shewanella</taxon>
    </lineage>
</organism>
<evidence type="ECO:0000256" key="5">
    <source>
        <dbReference type="ARBA" id="ARBA00022692"/>
    </source>
</evidence>
<feature type="transmembrane region" description="Helical" evidence="10">
    <location>
        <begin position="119"/>
        <end position="139"/>
    </location>
</feature>
<keyword evidence="5 10" id="KW-0812">Transmembrane</keyword>
<dbReference type="InterPro" id="IPR038770">
    <property type="entry name" value="Na+/solute_symporter_sf"/>
</dbReference>
<reference evidence="13" key="1">
    <citation type="submission" date="2022-10" db="EMBL/GenBank/DDBJ databases">
        <title>Shewanella flava sp. nov, isolated from the estuary of the Fenhe River into the Yellow River.</title>
        <authorList>
            <person name="Li Y."/>
        </authorList>
    </citation>
    <scope>NUCLEOTIDE SEQUENCE</scope>
    <source>
        <strain evidence="13">FYR11-62</strain>
    </source>
</reference>
<dbReference type="EMBL" id="JAPDMX010000025">
    <property type="protein sequence ID" value="MCW3172928.1"/>
    <property type="molecule type" value="Genomic_DNA"/>
</dbReference>
<evidence type="ECO:0000259" key="11">
    <source>
        <dbReference type="Pfam" id="PF00999"/>
    </source>
</evidence>
<sequence>MDITSHLFPAIKALSIITLCIIFFSRLGVGTIVGFIVAGIVLGPNTPGPIAATNIDALQSIADFGVVLFLFTLGLEMKPQQLWQMKKTIVIQGIGQVLVTSVIFSIIGTLLGITWQVGFIIGAIFSQSSTAVVMTLLQEKRQLNAPHGKNIFSNLMAQDMSVVPIMALIPILAHQQSTSGQSVIYNILLVLGFLLAIFLMARYVLPLLLKVCAFNDNKEGFSLSLFVVILFTVWLSVNAGVSETLGAFLLGMLLSTSDFRLMLEEVVSPLKKLLMGLFFLSVGMSIKPDVLLDDFGIILLWLSAVLLVKTLVFILLALIDGKEMPVAIKSGFALNQVGEFAFVLLGVATSAGMLDAHSSAVGLIIVSISMIMTPMMNRIGDVVASKYLSTIVGDKVDIAVPELVIVGLDEVGRLIAMLAERAGIKYVAFDNDYECVKRGIALGLNAHYGDILNRGIQEKAKLAEAQAAFISITSSALLKKIALKLKKYKQLDIYARTNSRIDELFLKQNGVKYAGSVYVESTLQRGRELLINFGIPEQDCMALINSVKQEINPQPMNIKS</sequence>
<dbReference type="Proteomes" id="UP001163714">
    <property type="component" value="Unassembled WGS sequence"/>
</dbReference>
<feature type="transmembrane region" description="Helical" evidence="10">
    <location>
        <begin position="12"/>
        <end position="37"/>
    </location>
</feature>
<evidence type="ECO:0000259" key="12">
    <source>
        <dbReference type="Pfam" id="PF02254"/>
    </source>
</evidence>
<name>A0ABT3IAM7_9GAMM</name>
<evidence type="ECO:0000256" key="8">
    <source>
        <dbReference type="ARBA" id="ARBA00023065"/>
    </source>
</evidence>
<proteinExistence type="predicted"/>
<keyword evidence="2" id="KW-0813">Transport</keyword>
<feature type="transmembrane region" description="Helical" evidence="10">
    <location>
        <begin position="184"/>
        <end position="209"/>
    </location>
</feature>
<dbReference type="InterPro" id="IPR006153">
    <property type="entry name" value="Cation/H_exchanger_TM"/>
</dbReference>
<feature type="transmembrane region" description="Helical" evidence="10">
    <location>
        <begin position="360"/>
        <end position="377"/>
    </location>
</feature>
<gene>
    <name evidence="13" type="ORF">OHT75_10595</name>
</gene>
<dbReference type="RefSeq" id="WP_264726447.1">
    <property type="nucleotide sequence ID" value="NZ_JAPDMX010000025.1"/>
</dbReference>
<evidence type="ECO:0000256" key="3">
    <source>
        <dbReference type="ARBA" id="ARBA00022449"/>
    </source>
</evidence>
<dbReference type="Gene3D" id="3.40.50.720">
    <property type="entry name" value="NAD(P)-binding Rossmann-like Domain"/>
    <property type="match status" value="1"/>
</dbReference>
<keyword evidence="8" id="KW-0406">Ion transport</keyword>
<dbReference type="Pfam" id="PF00999">
    <property type="entry name" value="Na_H_Exchanger"/>
    <property type="match status" value="1"/>
</dbReference>
<keyword evidence="7 10" id="KW-1133">Transmembrane helix</keyword>
<feature type="domain" description="Cation/H+ exchanger transmembrane" evidence="11">
    <location>
        <begin position="16"/>
        <end position="376"/>
    </location>
</feature>
<keyword evidence="4" id="KW-0633">Potassium transport</keyword>
<keyword evidence="3" id="KW-0050">Antiport</keyword>
<evidence type="ECO:0000256" key="2">
    <source>
        <dbReference type="ARBA" id="ARBA00022448"/>
    </source>
</evidence>
<evidence type="ECO:0000256" key="1">
    <source>
        <dbReference type="ARBA" id="ARBA00004141"/>
    </source>
</evidence>
<feature type="transmembrane region" description="Helical" evidence="10">
    <location>
        <begin position="57"/>
        <end position="77"/>
    </location>
</feature>
<dbReference type="InterPro" id="IPR036291">
    <property type="entry name" value="NAD(P)-bd_dom_sf"/>
</dbReference>
<feature type="transmembrane region" description="Helical" evidence="10">
    <location>
        <begin position="331"/>
        <end position="354"/>
    </location>
</feature>
<feature type="transmembrane region" description="Helical" evidence="10">
    <location>
        <begin position="151"/>
        <end position="172"/>
    </location>
</feature>
<feature type="transmembrane region" description="Helical" evidence="10">
    <location>
        <begin position="298"/>
        <end position="319"/>
    </location>
</feature>